<dbReference type="EMBL" id="BK059091">
    <property type="protein sequence ID" value="DAE28896.1"/>
    <property type="molecule type" value="Genomic_DNA"/>
</dbReference>
<name>A0A8S5RBZ4_9VIRU</name>
<protein>
    <submittedName>
        <fullName evidence="1">Uncharacterized protein</fullName>
    </submittedName>
</protein>
<organism evidence="1">
    <name type="scientific">virus sp. ctmTa7</name>
    <dbReference type="NCBI Taxonomy" id="2828255"/>
    <lineage>
        <taxon>Viruses</taxon>
    </lineage>
</organism>
<proteinExistence type="predicted"/>
<evidence type="ECO:0000313" key="1">
    <source>
        <dbReference type="EMBL" id="DAE28896.1"/>
    </source>
</evidence>
<reference evidence="1" key="1">
    <citation type="journal article" date="2021" name="Proc. Natl. Acad. Sci. U.S.A.">
        <title>A Catalog of Tens of Thousands of Viruses from Human Metagenomes Reveals Hidden Associations with Chronic Diseases.</title>
        <authorList>
            <person name="Tisza M.J."/>
            <person name="Buck C.B."/>
        </authorList>
    </citation>
    <scope>NUCLEOTIDE SEQUENCE</scope>
    <source>
        <strain evidence="1">CtmTa7</strain>
    </source>
</reference>
<accession>A0A8S5RBZ4</accession>
<sequence>MYKYSIICDCCNRLFQYLDTDVVHEKHDKPLYYERKIIKCPFCGKGNYILYKIE</sequence>